<organism evidence="1 2">
    <name type="scientific">Cicer arietinum</name>
    <name type="common">Chickpea</name>
    <name type="synonym">Garbanzo</name>
    <dbReference type="NCBI Taxonomy" id="3827"/>
    <lineage>
        <taxon>Eukaryota</taxon>
        <taxon>Viridiplantae</taxon>
        <taxon>Streptophyta</taxon>
        <taxon>Embryophyta</taxon>
        <taxon>Tracheophyta</taxon>
        <taxon>Spermatophyta</taxon>
        <taxon>Magnoliopsida</taxon>
        <taxon>eudicotyledons</taxon>
        <taxon>Gunneridae</taxon>
        <taxon>Pentapetalae</taxon>
        <taxon>rosids</taxon>
        <taxon>fabids</taxon>
        <taxon>Fabales</taxon>
        <taxon>Fabaceae</taxon>
        <taxon>Papilionoideae</taxon>
        <taxon>50 kb inversion clade</taxon>
        <taxon>NPAAA clade</taxon>
        <taxon>Hologalegina</taxon>
        <taxon>IRL clade</taxon>
        <taxon>Cicereae</taxon>
        <taxon>Cicer</taxon>
    </lineage>
</organism>
<dbReference type="Proteomes" id="UP000087171">
    <property type="component" value="Unplaced"/>
</dbReference>
<name>A0A1S2Z5A1_CICAR</name>
<evidence type="ECO:0000313" key="1">
    <source>
        <dbReference type="Proteomes" id="UP000087171"/>
    </source>
</evidence>
<dbReference type="PaxDb" id="3827-XP_004515323.1"/>
<protein>
    <submittedName>
        <fullName evidence="2">Uncharacterized protein LOC101508023</fullName>
    </submittedName>
</protein>
<evidence type="ECO:0000313" key="2">
    <source>
        <dbReference type="RefSeq" id="XP_004515323.1"/>
    </source>
</evidence>
<keyword evidence="1" id="KW-1185">Reference proteome</keyword>
<reference evidence="2" key="1">
    <citation type="submission" date="2025-08" db="UniProtKB">
        <authorList>
            <consortium name="RefSeq"/>
        </authorList>
    </citation>
    <scope>IDENTIFICATION</scope>
    <source>
        <tissue evidence="2">Etiolated seedlings</tissue>
    </source>
</reference>
<proteinExistence type="predicted"/>
<sequence length="136" mass="15616">MKLRRRWETKFSFLRPNEEEFLVLEIIEKGPMGLVNKSPINVFVCSVQILNSLCNTPKTKTMASKGQSTNFLKHYGYDLLLGSIAAFYTLMVPYTKVKVPKVYVHGNLENKAVSCQQNLAWLSIKPVWLDNLFEIC</sequence>
<dbReference type="RefSeq" id="XP_004515323.1">
    <property type="nucleotide sequence ID" value="XM_004515266.3"/>
</dbReference>
<gene>
    <name evidence="2" type="primary">LOC101508023</name>
</gene>
<accession>A0A1S2Z5A1</accession>
<dbReference type="AlphaFoldDB" id="A0A1S2Z5A1"/>